<accession>A0A0E9WK01</accession>
<sequence length="25" mass="2892">MFQKNYLVFIRSIANSVFSQNSALN</sequence>
<protein>
    <submittedName>
        <fullName evidence="1">Uncharacterized protein</fullName>
    </submittedName>
</protein>
<dbReference type="AlphaFoldDB" id="A0A0E9WK01"/>
<reference evidence="1" key="1">
    <citation type="submission" date="2014-11" db="EMBL/GenBank/DDBJ databases">
        <authorList>
            <person name="Amaro Gonzalez C."/>
        </authorList>
    </citation>
    <scope>NUCLEOTIDE SEQUENCE</scope>
</reference>
<proteinExistence type="predicted"/>
<evidence type="ECO:0000313" key="1">
    <source>
        <dbReference type="EMBL" id="JAH90692.1"/>
    </source>
</evidence>
<name>A0A0E9WK01_ANGAN</name>
<organism evidence="1">
    <name type="scientific">Anguilla anguilla</name>
    <name type="common">European freshwater eel</name>
    <name type="synonym">Muraena anguilla</name>
    <dbReference type="NCBI Taxonomy" id="7936"/>
    <lineage>
        <taxon>Eukaryota</taxon>
        <taxon>Metazoa</taxon>
        <taxon>Chordata</taxon>
        <taxon>Craniata</taxon>
        <taxon>Vertebrata</taxon>
        <taxon>Euteleostomi</taxon>
        <taxon>Actinopterygii</taxon>
        <taxon>Neopterygii</taxon>
        <taxon>Teleostei</taxon>
        <taxon>Anguilliformes</taxon>
        <taxon>Anguillidae</taxon>
        <taxon>Anguilla</taxon>
    </lineage>
</organism>
<dbReference type="EMBL" id="GBXM01017885">
    <property type="protein sequence ID" value="JAH90692.1"/>
    <property type="molecule type" value="Transcribed_RNA"/>
</dbReference>
<reference evidence="1" key="2">
    <citation type="journal article" date="2015" name="Fish Shellfish Immunol.">
        <title>Early steps in the European eel (Anguilla anguilla)-Vibrio vulnificus interaction in the gills: Role of the RtxA13 toxin.</title>
        <authorList>
            <person name="Callol A."/>
            <person name="Pajuelo D."/>
            <person name="Ebbesson L."/>
            <person name="Teles M."/>
            <person name="MacKenzie S."/>
            <person name="Amaro C."/>
        </authorList>
    </citation>
    <scope>NUCLEOTIDE SEQUENCE</scope>
</reference>